<evidence type="ECO:0000256" key="9">
    <source>
        <dbReference type="ARBA" id="ARBA00022801"/>
    </source>
</evidence>
<evidence type="ECO:0000313" key="16">
    <source>
        <dbReference type="EMBL" id="QES24071.1"/>
    </source>
</evidence>
<evidence type="ECO:0000256" key="11">
    <source>
        <dbReference type="ARBA" id="ARBA00023049"/>
    </source>
</evidence>
<dbReference type="AlphaFoldDB" id="A0A5P2B4K1"/>
<keyword evidence="11" id="KW-0482">Metalloprotease</keyword>
<evidence type="ECO:0000256" key="12">
    <source>
        <dbReference type="ARBA" id="ARBA00023145"/>
    </source>
</evidence>
<gene>
    <name evidence="16" type="ORF">DEJ46_37290</name>
</gene>
<dbReference type="PANTHER" id="PTHR13062">
    <property type="entry name" value="COLLAGENASE"/>
    <property type="match status" value="1"/>
</dbReference>
<evidence type="ECO:0000256" key="3">
    <source>
        <dbReference type="ARBA" id="ARBA00004613"/>
    </source>
</evidence>
<dbReference type="Gene3D" id="1.10.390.20">
    <property type="match status" value="1"/>
</dbReference>
<keyword evidence="6" id="KW-0645">Protease</keyword>
<dbReference type="GO" id="GO:0004222">
    <property type="term" value="F:metalloendopeptidase activity"/>
    <property type="evidence" value="ECO:0007669"/>
    <property type="project" value="InterPro"/>
</dbReference>
<dbReference type="Proteomes" id="UP000324106">
    <property type="component" value="Chromosome"/>
</dbReference>
<dbReference type="Gene3D" id="3.40.30.160">
    <property type="entry name" value="Collagenase ColT, N-terminal domain"/>
    <property type="match status" value="1"/>
</dbReference>
<evidence type="ECO:0000256" key="8">
    <source>
        <dbReference type="ARBA" id="ARBA00022729"/>
    </source>
</evidence>
<keyword evidence="10" id="KW-0862">Zinc</keyword>
<evidence type="ECO:0000259" key="15">
    <source>
        <dbReference type="Pfam" id="PF08453"/>
    </source>
</evidence>
<dbReference type="InterPro" id="IPR013661">
    <property type="entry name" value="Peptidase_M9_N_dom"/>
</dbReference>
<dbReference type="PRINTS" id="PR00931">
    <property type="entry name" value="MICOLLPTASE"/>
</dbReference>
<dbReference type="OrthoDB" id="9802683at2"/>
<comment type="catalytic activity">
    <reaction evidence="1">
        <text>Digestion of native collagen in the triple helical region at Xaa-|-Gly bonds. With synthetic peptides, a preference is shown for Gly at P3 and P1', Pro and Ala at P2 and P2', and hydroxyproline, Ala or Arg at P3'.</text>
        <dbReference type="EC" id="3.4.24.3"/>
    </reaction>
</comment>
<evidence type="ECO:0000256" key="14">
    <source>
        <dbReference type="SAM" id="MobiDB-lite"/>
    </source>
</evidence>
<evidence type="ECO:0000256" key="1">
    <source>
        <dbReference type="ARBA" id="ARBA00000424"/>
    </source>
</evidence>
<name>A0A5P2B4K1_STRVZ</name>
<evidence type="ECO:0000256" key="13">
    <source>
        <dbReference type="PIRSR" id="PIRSR602169-1"/>
    </source>
</evidence>
<evidence type="ECO:0000313" key="17">
    <source>
        <dbReference type="Proteomes" id="UP000324106"/>
    </source>
</evidence>
<evidence type="ECO:0000256" key="10">
    <source>
        <dbReference type="ARBA" id="ARBA00022833"/>
    </source>
</evidence>
<feature type="compositionally biased region" description="Low complexity" evidence="14">
    <location>
        <begin position="87"/>
        <end position="101"/>
    </location>
</feature>
<dbReference type="EC" id="3.4.24.3" evidence="4"/>
<accession>A0A5P2B4K1</accession>
<evidence type="ECO:0000256" key="6">
    <source>
        <dbReference type="ARBA" id="ARBA00022670"/>
    </source>
</evidence>
<keyword evidence="5" id="KW-0964">Secreted</keyword>
<keyword evidence="12" id="KW-0865">Zymogen</keyword>
<reference evidence="16 17" key="1">
    <citation type="submission" date="2018-05" db="EMBL/GenBank/DDBJ databases">
        <title>Streptomyces venezuelae.</title>
        <authorList>
            <person name="Kim W."/>
            <person name="Lee N."/>
            <person name="Cho B.-K."/>
        </authorList>
    </citation>
    <scope>NUCLEOTIDE SEQUENCE [LARGE SCALE GENOMIC DNA]</scope>
    <source>
        <strain evidence="16 17">ATCC 15068</strain>
    </source>
</reference>
<evidence type="ECO:0000256" key="7">
    <source>
        <dbReference type="ARBA" id="ARBA00022723"/>
    </source>
</evidence>
<protein>
    <recommendedName>
        <fullName evidence="4">microbial collagenase</fullName>
        <ecNumber evidence="4">3.4.24.3</ecNumber>
    </recommendedName>
</protein>
<keyword evidence="7" id="KW-0479">Metal-binding</keyword>
<feature type="region of interest" description="Disordered" evidence="14">
    <location>
        <begin position="81"/>
        <end position="102"/>
    </location>
</feature>
<comment type="cofactor">
    <cofactor evidence="2">
        <name>Zn(2+)</name>
        <dbReference type="ChEBI" id="CHEBI:29105"/>
    </cofactor>
</comment>
<dbReference type="Pfam" id="PF01752">
    <property type="entry name" value="Peptidase_M9"/>
    <property type="match status" value="1"/>
</dbReference>
<dbReference type="Pfam" id="PF08453">
    <property type="entry name" value="Peptidase_M9_N"/>
    <property type="match status" value="1"/>
</dbReference>
<feature type="domain" description="Peptidase M9 collagenase N-terminal" evidence="15">
    <location>
        <begin position="184"/>
        <end position="345"/>
    </location>
</feature>
<dbReference type="EMBL" id="CP029194">
    <property type="protein sequence ID" value="QES24071.1"/>
    <property type="molecule type" value="Genomic_DNA"/>
</dbReference>
<sequence length="854" mass="92158">MLPEGLSVQFHITMLQRTRADEPPSYTVRTRAVLACRSPHLPPSPAGVLLSLHRRVRSSLLASAIAVTLLSSAGQFSVSAADTENQPAPASPVAGPAAPQAKPVANPFDEVEHLATAPGKTFGPAPAPGGLAAGRVAGKAKATGTAEATETSTAATKSKAKAADSAARTTAVAAGATAAGVPCTLDGITGLSPEQFTDFLADPAVTSDGCLSKLIWTWDARLVPVMSDAHVQAVARRISSLAASHDGKNSSHLEEMFTYLHAVVYHDFSRGEIDTTDAPTVNAITQAVTAFGNAPRTFDVTKSNATALREALYAASGPGLRQHQLGLVKRVLATMDPSHTATNQDPAWAGAALAALSVNYLGIYPGNQDTGFHAAAAADPSYRAAFKAFASYGHLKGTANAWVARDALSEYGRFGQIAVLKTEIVAGLGETFGTVVNTFGSGSQQWAKVVSWLNFYEACKPYGVCKEDIEKQIFPYTYTYDNGAIKVRTGLDRATVDQLYYASKLVKAQFHRVLGSEQPVTGDTNTTLNIVLYASRADYENYHPVLTGMDTNNGGIYIERGATFYTYQRRVPQDSSLTLEELFRHEYVHYLNGRYAVHGSFGEGPWYQNDRTTFMDEGTAEFFDGATRDNGIAVRKSLVKSVIGDTADGGPRMSVGQIVNATYAGDGFRFYSYAGTFFEYLWTERPGYLREMYRHLRANDVQAYDSWRNRMAADANIQREYNLFLDKQIAKVDDLFVPNTTYTPNDQLRDSALANVKSTFAAATYNTPDCVENGDPGKRRFTCTGRITANLSNWASEDQNFKDMSETVDYFILDRAGAASNNLADMNCSFGPIDIWSSKAAGTSSFSCEGPLRS</sequence>
<evidence type="ECO:0000256" key="4">
    <source>
        <dbReference type="ARBA" id="ARBA00012653"/>
    </source>
</evidence>
<keyword evidence="9" id="KW-0378">Hydrolase</keyword>
<feature type="active site" evidence="13">
    <location>
        <position position="586"/>
    </location>
</feature>
<dbReference type="GO" id="GO:0005576">
    <property type="term" value="C:extracellular region"/>
    <property type="evidence" value="ECO:0007669"/>
    <property type="project" value="UniProtKB-SubCell"/>
</dbReference>
<feature type="region of interest" description="Disordered" evidence="14">
    <location>
        <begin position="136"/>
        <end position="162"/>
    </location>
</feature>
<dbReference type="PANTHER" id="PTHR13062:SF9">
    <property type="entry name" value="MICROBIAL COLLAGENASE"/>
    <property type="match status" value="1"/>
</dbReference>
<keyword evidence="8" id="KW-0732">Signal</keyword>
<dbReference type="InterPro" id="IPR002169">
    <property type="entry name" value="Peptidase_M9A/M9B"/>
</dbReference>
<evidence type="ECO:0000256" key="5">
    <source>
        <dbReference type="ARBA" id="ARBA00022525"/>
    </source>
</evidence>
<proteinExistence type="predicted"/>
<comment type="subcellular location">
    <subcellularLocation>
        <location evidence="3">Secreted</location>
    </subcellularLocation>
</comment>
<dbReference type="GO" id="GO:0006508">
    <property type="term" value="P:proteolysis"/>
    <property type="evidence" value="ECO:0007669"/>
    <property type="project" value="UniProtKB-KW"/>
</dbReference>
<dbReference type="GO" id="GO:0008270">
    <property type="term" value="F:zinc ion binding"/>
    <property type="evidence" value="ECO:0007669"/>
    <property type="project" value="InterPro"/>
</dbReference>
<organism evidence="16 17">
    <name type="scientific">Streptomyces venezuelae</name>
    <dbReference type="NCBI Taxonomy" id="54571"/>
    <lineage>
        <taxon>Bacteria</taxon>
        <taxon>Bacillati</taxon>
        <taxon>Actinomycetota</taxon>
        <taxon>Actinomycetes</taxon>
        <taxon>Kitasatosporales</taxon>
        <taxon>Streptomycetaceae</taxon>
        <taxon>Streptomyces</taxon>
    </lineage>
</organism>
<evidence type="ECO:0000256" key="2">
    <source>
        <dbReference type="ARBA" id="ARBA00001947"/>
    </source>
</evidence>